<dbReference type="GO" id="GO:0051087">
    <property type="term" value="F:protein-folding chaperone binding"/>
    <property type="evidence" value="ECO:0007669"/>
    <property type="project" value="InterPro"/>
</dbReference>
<dbReference type="STRING" id="1382522.W6MTP8"/>
<dbReference type="Pfam" id="PF04969">
    <property type="entry name" value="CS"/>
    <property type="match status" value="1"/>
</dbReference>
<proteinExistence type="predicted"/>
<feature type="domain" description="SGS" evidence="2">
    <location>
        <begin position="114"/>
        <end position="195"/>
    </location>
</feature>
<protein>
    <recommendedName>
        <fullName evidence="6">CS domain-containing protein</fullName>
    </recommendedName>
</protein>
<dbReference type="CDD" id="cd06466">
    <property type="entry name" value="p23_CS_SGT1_like"/>
    <property type="match status" value="1"/>
</dbReference>
<evidence type="ECO:0000259" key="3">
    <source>
        <dbReference type="PROSITE" id="PS51203"/>
    </source>
</evidence>
<dbReference type="Gene3D" id="2.60.40.790">
    <property type="match status" value="1"/>
</dbReference>
<dbReference type="InterPro" id="IPR007699">
    <property type="entry name" value="SGS_dom"/>
</dbReference>
<dbReference type="PROSITE" id="PS51048">
    <property type="entry name" value="SGS"/>
    <property type="match status" value="1"/>
</dbReference>
<gene>
    <name evidence="4" type="ORF">KUCA_T00005842001</name>
</gene>
<evidence type="ECO:0000313" key="4">
    <source>
        <dbReference type="EMBL" id="CDK29848.1"/>
    </source>
</evidence>
<feature type="region of interest" description="Disordered" evidence="1">
    <location>
        <begin position="173"/>
        <end position="195"/>
    </location>
</feature>
<reference evidence="4" key="2">
    <citation type="submission" date="2014-02" db="EMBL/GenBank/DDBJ databases">
        <title>Complete DNA sequence of /Kuraishia capsulata/ illustrates novel genomic features among budding yeasts (/Saccharomycotina/).</title>
        <authorList>
            <person name="Morales L."/>
            <person name="Noel B."/>
            <person name="Porcel B."/>
            <person name="Marcet-Houben M."/>
            <person name="Hullo M-F."/>
            <person name="Sacerdot C."/>
            <person name="Tekaia F."/>
            <person name="Leh-Louis V."/>
            <person name="Despons L."/>
            <person name="Khanna V."/>
            <person name="Aury J-M."/>
            <person name="Barbe V."/>
            <person name="Couloux A."/>
            <person name="Labadie K."/>
            <person name="Pelletier E."/>
            <person name="Souciet J-L."/>
            <person name="Boekhout T."/>
            <person name="Gabaldon T."/>
            <person name="Wincker P."/>
            <person name="Dujon B."/>
        </authorList>
    </citation>
    <scope>NUCLEOTIDE SEQUENCE</scope>
    <source>
        <strain evidence="4">CBS 1993</strain>
    </source>
</reference>
<dbReference type="Pfam" id="PF05002">
    <property type="entry name" value="SGS"/>
    <property type="match status" value="1"/>
</dbReference>
<name>W6MTP8_9ASCO</name>
<dbReference type="PANTHER" id="PTHR45862">
    <property type="entry name" value="PROTEIN SGT1 HOMOLOG"/>
    <property type="match status" value="1"/>
</dbReference>
<dbReference type="PROSITE" id="PS51203">
    <property type="entry name" value="CS"/>
    <property type="match status" value="1"/>
</dbReference>
<dbReference type="Proteomes" id="UP000019384">
    <property type="component" value="Unassembled WGS sequence"/>
</dbReference>
<accession>W6MTP8</accession>
<dbReference type="GeneID" id="34523219"/>
<dbReference type="InterPro" id="IPR008978">
    <property type="entry name" value="HSP20-like_chaperone"/>
</dbReference>
<dbReference type="RefSeq" id="XP_022461831.1">
    <property type="nucleotide sequence ID" value="XM_022603085.1"/>
</dbReference>
<sequence>MATSKASPRLDWYQNSTTVDISFFVKNIDASTASVEFTNESLRVEFTGGDGLEYQYEVSNLAKEIVPENSSWRVFGTKLEVELAKLETGISWKGIEKTDSEETVQRQNQIVSDTVPTAFSSKKNWSELDLDDEEDNTNVDQFFKKLYADADDETRRAMMKSFVESNGTALSTDWTSVSKGKVETAPPDGMESKKW</sequence>
<dbReference type="InterPro" id="IPR007052">
    <property type="entry name" value="CS_dom"/>
</dbReference>
<evidence type="ECO:0000313" key="5">
    <source>
        <dbReference type="Proteomes" id="UP000019384"/>
    </source>
</evidence>
<keyword evidence="5" id="KW-1185">Reference proteome</keyword>
<evidence type="ECO:0000256" key="1">
    <source>
        <dbReference type="SAM" id="MobiDB-lite"/>
    </source>
</evidence>
<dbReference type="EMBL" id="HG793131">
    <property type="protein sequence ID" value="CDK29848.1"/>
    <property type="molecule type" value="Genomic_DNA"/>
</dbReference>
<dbReference type="OrthoDB" id="1898560at2759"/>
<evidence type="ECO:0008006" key="6">
    <source>
        <dbReference type="Google" id="ProtNLM"/>
    </source>
</evidence>
<feature type="domain" description="CS" evidence="3">
    <location>
        <begin position="5"/>
        <end position="96"/>
    </location>
</feature>
<dbReference type="HOGENOM" id="CLU_039532_2_0_1"/>
<reference evidence="4" key="1">
    <citation type="submission" date="2013-12" db="EMBL/GenBank/DDBJ databases">
        <authorList>
            <person name="Genoscope - CEA"/>
        </authorList>
    </citation>
    <scope>NUCLEOTIDE SEQUENCE</scope>
    <source>
        <strain evidence="4">CBS 1993</strain>
    </source>
</reference>
<organism evidence="4 5">
    <name type="scientific">Kuraishia capsulata CBS 1993</name>
    <dbReference type="NCBI Taxonomy" id="1382522"/>
    <lineage>
        <taxon>Eukaryota</taxon>
        <taxon>Fungi</taxon>
        <taxon>Dikarya</taxon>
        <taxon>Ascomycota</taxon>
        <taxon>Saccharomycotina</taxon>
        <taxon>Pichiomycetes</taxon>
        <taxon>Pichiales</taxon>
        <taxon>Pichiaceae</taxon>
        <taxon>Kuraishia</taxon>
    </lineage>
</organism>
<dbReference type="AlphaFoldDB" id="W6MTP8"/>
<evidence type="ECO:0000259" key="2">
    <source>
        <dbReference type="PROSITE" id="PS51048"/>
    </source>
</evidence>
<dbReference type="SUPFAM" id="SSF49764">
    <property type="entry name" value="HSP20-like chaperones"/>
    <property type="match status" value="1"/>
</dbReference>
<dbReference type="InterPro" id="IPR044563">
    <property type="entry name" value="Sgt1-like"/>
</dbReference>